<dbReference type="InterPro" id="IPR043128">
    <property type="entry name" value="Rev_trsase/Diguanyl_cyclase"/>
</dbReference>
<dbReference type="Pfam" id="PF18701">
    <property type="entry name" value="DUF5641"/>
    <property type="match status" value="1"/>
</dbReference>
<protein>
    <submittedName>
        <fullName evidence="5">Uncharacterized protein LOC111121868</fullName>
    </submittedName>
</protein>
<gene>
    <name evidence="5" type="primary">LOC111121868</name>
</gene>
<dbReference type="SUPFAM" id="SSF56672">
    <property type="entry name" value="DNA/RNA polymerases"/>
    <property type="match status" value="1"/>
</dbReference>
<dbReference type="RefSeq" id="XP_022319043.1">
    <property type="nucleotide sequence ID" value="XM_022463335.1"/>
</dbReference>
<dbReference type="OrthoDB" id="6092644at2759"/>
<dbReference type="Gene3D" id="3.30.420.10">
    <property type="entry name" value="Ribonuclease H-like superfamily/Ribonuclease H"/>
    <property type="match status" value="1"/>
</dbReference>
<name>A0A8B8CT98_CRAVI</name>
<dbReference type="InterPro" id="IPR036397">
    <property type="entry name" value="RNaseH_sf"/>
</dbReference>
<proteinExistence type="predicted"/>
<accession>A0A8B8CT98</accession>
<sequence>MALRNARTLTRRGQELFDETVSEYTKHLRSVAKSIEEQILAYTEFPLQEDSEYMKRSIEQTFKDYTILSEKFILYLKETRSKESESELAAHMVVSRVVQKKVEMFIKHDYEQNYSNFEEDENKGPLSVETEQPCIATDKLPCVKQEQASNLTGGSRDSSHLGKVMAKYEASKTRAKYAEMSAKLIKEKAQIEEEEAIAATRSARKKKELDISLNLITIQQEAAEAEAELDALMEEMSIRSNQSLKEEKLRRTCNFLNSQGDTGFSPIPSPVMVPNGKNSMPHWEEGDLHAPAEIKMAASTPRNVDPPTNHQSVPHNSDHNNNTPCVGTELTKFLVKKELLLSRLSAFNDKPENYLMWKGSFSIIMKDLSVTPMEELDLLVKYLGPESRQQAMRLRASHPTDPVKGLARIWERLDERYGSPELVEAILKEKIARFPRITVKDPKKIYELSDLAAEVESVKENPKYKTLLAYYDSSCGVNTFVYKLPGFLQSKWTDRALKYKVEHEVLYPPFVVFTKFLKEMSIRMNDPSFAFDKSPSSYENREKTTTGRGHVITNKTKLTPQKLSKCPLHETDAHSLSNCRIFKNKTMEEKKSFIRQHGLCFRCCDGRHSARECQEHVLCKECNSDRHCDAMHEARNPTFVHSGEGDQRRPFGTTNAKVTASCTQVCGQEGFKGKSCAKTVLVNVYPEHHPNQRIKAYILIDDQSNRSLAKSEFFDHFNENTQEIEYVLSSCSGHVTTTGRQASGYIIESLDGSTKLSLPTLIECNQIPNIREEIPTPEVAKYHEHLSDIADEIPPYDPSAPILLLIGRDMIAAHHVLDQRIGQSNSPYAQKLRFGWVVIGETCLGAVHKPETITTNKIHILSNGRPSTLQPCPNDFELKTKVMGHAPTPSIGDDVFMRTSDDEKISLSVEDKKFLKIMNEGFRKNQNGNWSAPLPFKSKRPSLPDNYEQALQRAKKLRMNLKMNPDKEKKFCAFMEKILENGHAELAPPLEGHEERWYLPIFGVFHPKKDKIRVVFDSSAKFQGVSLNDVLMTGPDLTNSLIGVLLKFRREKVAVTADIEQMFFNFYVHEEDRNYLRFLWFRDNDINNELVEFRMCVHVFGNSPSPAVATFGLRKSACHQSPESCDEVCELVNRNFYVDDVLVSLPDAKSAVTLLKKTQNVLKQNGNIRLHKIRSNSSEVLSSFPCEDLSEDALCVDFTDPVRSLGLLWDIKHDAFTFQLCIEEKPFTRRGVLSTINSIYDPLGFIAPVVLGGRLVLRKAMSSHVEWDEPLPRDLYVEWEGWRKSLSILQSLRVPRVYSKLQHVTRRELHTFCDASKEAIGVATYVKLYTADGQTDHGFVMGKSKLAPHHTIPRLELCAAVLGVEVAEFVAEHLDISTDACYFYTDSRVVLGYIFNETRRFHVYVANRIDRIRRATSPCQWNFVATENNPADQATRYQEAHKIADSTWLKGPSTFQHNVQEPFSLIDPETDKELKVRTLKMEMTMRAGIGSERFARFSSWQSLVTALANINKLAARFRKGSTTKDFLAYRKEAECFILKTIQQEFYGNEIQCLRDNQPLPRNSSVLPLSPILDGEGLLRVGGRLGRAKLPTGEKTPILVPGKHHIATLLVRYYHESIYHQGRHLTEGAVRRAGYWITGGKRLISSILHHCVPCRKLRGKTEHQKMSDLPAERLAPSPPFSYVGVDVFGPWTIVTRKTRGGSANSKRWAVIFSCLVTRSVHIEVIEELSSSSFINALRRFISYRGPVVEFRSDRGTNFVGATKDLKIDAINIEDELVNKYLLKNNTVWRFNAPHSSHMSGPWERMIGIARRILESMFSNMPSKGLTHEVLCTLMAEVCAIMNSRPLTAVSSDPDAPTVLSPATILTQKVGQSVEPFPPFGIKDMVKSQWRQVQFLAEQFWTQWRERYLTTLQVRQKWTSEHPSLKIGDVVLMKDLEAPRIQWPVGVVEQCFASEDGRIRKVSVRVIRNGKPVLYTRPITELVYLFCE</sequence>
<dbReference type="InterPro" id="IPR043502">
    <property type="entry name" value="DNA/RNA_pol_sf"/>
</dbReference>
<dbReference type="SUPFAM" id="SSF53098">
    <property type="entry name" value="Ribonuclease H-like"/>
    <property type="match status" value="1"/>
</dbReference>
<feature type="region of interest" description="Disordered" evidence="2">
    <location>
        <begin position="302"/>
        <end position="322"/>
    </location>
</feature>
<organism evidence="4 5">
    <name type="scientific">Crassostrea virginica</name>
    <name type="common">Eastern oyster</name>
    <dbReference type="NCBI Taxonomy" id="6565"/>
    <lineage>
        <taxon>Eukaryota</taxon>
        <taxon>Metazoa</taxon>
        <taxon>Spiralia</taxon>
        <taxon>Lophotrochozoa</taxon>
        <taxon>Mollusca</taxon>
        <taxon>Bivalvia</taxon>
        <taxon>Autobranchia</taxon>
        <taxon>Pteriomorphia</taxon>
        <taxon>Ostreida</taxon>
        <taxon>Ostreoidea</taxon>
        <taxon>Ostreidae</taxon>
        <taxon>Crassostrea</taxon>
    </lineage>
</organism>
<keyword evidence="1" id="KW-0175">Coiled coil</keyword>
<evidence type="ECO:0000256" key="2">
    <source>
        <dbReference type="SAM" id="MobiDB-lite"/>
    </source>
</evidence>
<evidence type="ECO:0000313" key="5">
    <source>
        <dbReference type="RefSeq" id="XP_022319043.1"/>
    </source>
</evidence>
<dbReference type="Proteomes" id="UP000694844">
    <property type="component" value="Chromosome 2"/>
</dbReference>
<dbReference type="InterPro" id="IPR040676">
    <property type="entry name" value="DUF5641"/>
</dbReference>
<dbReference type="InterPro" id="IPR001584">
    <property type="entry name" value="Integrase_cat-core"/>
</dbReference>
<dbReference type="CDD" id="cd01644">
    <property type="entry name" value="RT_pepA17"/>
    <property type="match status" value="1"/>
</dbReference>
<dbReference type="InterPro" id="IPR008042">
    <property type="entry name" value="Retrotrans_Pao"/>
</dbReference>
<dbReference type="Pfam" id="PF05380">
    <property type="entry name" value="Peptidase_A17"/>
    <property type="match status" value="1"/>
</dbReference>
<dbReference type="GeneID" id="111121868"/>
<dbReference type="GO" id="GO:0015074">
    <property type="term" value="P:DNA integration"/>
    <property type="evidence" value="ECO:0007669"/>
    <property type="project" value="InterPro"/>
</dbReference>
<reference evidence="5" key="1">
    <citation type="submission" date="2025-08" db="UniProtKB">
        <authorList>
            <consortium name="RefSeq"/>
        </authorList>
    </citation>
    <scope>IDENTIFICATION</scope>
    <source>
        <tissue evidence="5">Whole sample</tissue>
    </source>
</reference>
<dbReference type="Gene3D" id="3.10.10.10">
    <property type="entry name" value="HIV Type 1 Reverse Transcriptase, subunit A, domain 1"/>
    <property type="match status" value="1"/>
</dbReference>
<evidence type="ECO:0000313" key="4">
    <source>
        <dbReference type="Proteomes" id="UP000694844"/>
    </source>
</evidence>
<dbReference type="PROSITE" id="PS50994">
    <property type="entry name" value="INTEGRASE"/>
    <property type="match status" value="1"/>
</dbReference>
<dbReference type="GO" id="GO:0003676">
    <property type="term" value="F:nucleic acid binding"/>
    <property type="evidence" value="ECO:0007669"/>
    <property type="project" value="InterPro"/>
</dbReference>
<feature type="domain" description="Integrase catalytic" evidence="3">
    <location>
        <begin position="1673"/>
        <end position="1868"/>
    </location>
</feature>
<dbReference type="InterPro" id="IPR012337">
    <property type="entry name" value="RNaseH-like_sf"/>
</dbReference>
<evidence type="ECO:0000256" key="1">
    <source>
        <dbReference type="SAM" id="Coils"/>
    </source>
</evidence>
<keyword evidence="4" id="KW-1185">Reference proteome</keyword>
<evidence type="ECO:0000259" key="3">
    <source>
        <dbReference type="PROSITE" id="PS50994"/>
    </source>
</evidence>
<dbReference type="PANTHER" id="PTHR47331:SF6">
    <property type="entry name" value="DOUBLECORTIN DOMAIN-CONTAINING PROTEIN"/>
    <property type="match status" value="1"/>
</dbReference>
<feature type="coiled-coil region" evidence="1">
    <location>
        <begin position="174"/>
        <end position="242"/>
    </location>
</feature>
<dbReference type="KEGG" id="cvn:111121868"/>
<dbReference type="PANTHER" id="PTHR47331">
    <property type="entry name" value="PHD-TYPE DOMAIN-CONTAINING PROTEIN"/>
    <property type="match status" value="1"/>
</dbReference>
<dbReference type="Gene3D" id="3.30.70.270">
    <property type="match status" value="1"/>
</dbReference>